<protein>
    <submittedName>
        <fullName evidence="3">Alpha-amylase</fullName>
        <ecNumber evidence="3">3.2.1.1</ecNumber>
    </submittedName>
</protein>
<dbReference type="Pfam" id="PF00128">
    <property type="entry name" value="Alpha-amylase"/>
    <property type="match status" value="2"/>
</dbReference>
<dbReference type="InterPro" id="IPR017853">
    <property type="entry name" value="GH"/>
</dbReference>
<dbReference type="PANTHER" id="PTHR10357">
    <property type="entry name" value="ALPHA-AMYLASE FAMILY MEMBER"/>
    <property type="match status" value="1"/>
</dbReference>
<evidence type="ECO:0000256" key="1">
    <source>
        <dbReference type="SAM" id="MobiDB-lite"/>
    </source>
</evidence>
<reference evidence="4" key="1">
    <citation type="submission" date="2017-03" db="EMBL/GenBank/DDBJ databases">
        <title>Full genome sequence of a non-lethal Shewanella isolate that potentiates virulence of Vibio parahaemolyticus causing acute hepatopancreatic necrosis disease (AHPND) in shrimp.</title>
        <authorList>
            <person name="Prachumwat A."/>
            <person name="Sritunyalucksana K."/>
        </authorList>
    </citation>
    <scope>NUCLEOTIDE SEQUENCE [LARGE SCALE GENOMIC DNA]</scope>
    <source>
        <strain evidence="4">TH2012</strain>
    </source>
</reference>
<sequence length="671" mass="73391">MAMDFVISAHAARPFRFKRRIRAIAAPLLSLAGLLPLHSLAAEKLELNSDISAATAPDSLQTPAPLIYQLLPRVFGNQNLTNKPWGSIEENGSGKFADINDSVLADIADLGVTHVWYTGVLHHASLTDYSAYGIDKDDADVVKGIAGSPYAIRDYYNVNPDLALDPAKRLDEFKALIERTHAAGLKVIIDIVPNHVARRYRSISAPEGVEDFGARDITSVVFDKHNNFYYVPGSDFLVPQDTNRPPASNLDAVGAAQDGRFAEKPAKWTGNGSSAKQQQANQPGLNAPKPDDWYETVKLNYGVAQDGTPHFPALADALAFAPIAQHQAFWARQTDLPDTWLKMRDISRFWLDLGVDGFRFDMAEMVPVAFWSFLASDIKAKRSDALLIAEVYNPKLYPYFIGFGKLDLLYDKVGLYDTLKAVSQGKAPIGLIQQRLREISRYAPHMLHFLENHDEQRIASPEFLGDAQKALPALAVSTLATDGPFMLYFGQTLGEDGSETGGFGKPSRTSIFDYVAAPAMARYLKTDPRGGFGSHSQPQELALRADYRALLALAPNIKATPGAQLTTHQGANMVNGKVSIHNYLSIRRGDYLILANFSDSEVTNIANPANPFAKIELLAKAHANGNDKSPEADVNGAKAEPQLLLSLPQRSEANGKELAPWGVNVYKLPSK</sequence>
<gene>
    <name evidence="3" type="primary">amy</name>
    <name evidence="3" type="ORF">STH12_01334</name>
</gene>
<dbReference type="PANTHER" id="PTHR10357:SF205">
    <property type="entry name" value="O-GLYCOSYL HYDROLASE FAMILY 13"/>
    <property type="match status" value="1"/>
</dbReference>
<feature type="region of interest" description="Disordered" evidence="1">
    <location>
        <begin position="264"/>
        <end position="289"/>
    </location>
</feature>
<proteinExistence type="predicted"/>
<name>A0ABN5TTI2_9GAMM</name>
<dbReference type="SMART" id="SM00642">
    <property type="entry name" value="Aamy"/>
    <property type="match status" value="1"/>
</dbReference>
<evidence type="ECO:0000313" key="4">
    <source>
        <dbReference type="Proteomes" id="UP000278437"/>
    </source>
</evidence>
<dbReference type="EC" id="3.2.1.1" evidence="3"/>
<keyword evidence="4" id="KW-1185">Reference proteome</keyword>
<evidence type="ECO:0000313" key="3">
    <source>
        <dbReference type="EMBL" id="AZQ10456.1"/>
    </source>
</evidence>
<accession>A0ABN5TTI2</accession>
<dbReference type="CDD" id="cd11349">
    <property type="entry name" value="AmyAc_3"/>
    <property type="match status" value="1"/>
</dbReference>
<dbReference type="Proteomes" id="UP000278437">
    <property type="component" value="Chromosome"/>
</dbReference>
<dbReference type="InterPro" id="IPR006047">
    <property type="entry name" value="GH13_cat_dom"/>
</dbReference>
<dbReference type="SUPFAM" id="SSF51445">
    <property type="entry name" value="(Trans)glycosidases"/>
    <property type="match status" value="1"/>
</dbReference>
<keyword evidence="3" id="KW-0378">Hydrolase</keyword>
<dbReference type="GO" id="GO:0004556">
    <property type="term" value="F:alpha-amylase activity"/>
    <property type="evidence" value="ECO:0007669"/>
    <property type="project" value="UniProtKB-EC"/>
</dbReference>
<dbReference type="Gene3D" id="3.20.20.80">
    <property type="entry name" value="Glycosidases"/>
    <property type="match status" value="2"/>
</dbReference>
<feature type="compositionally biased region" description="Polar residues" evidence="1">
    <location>
        <begin position="270"/>
        <end position="284"/>
    </location>
</feature>
<dbReference type="EMBL" id="CP020373">
    <property type="protein sequence ID" value="AZQ10456.1"/>
    <property type="molecule type" value="Genomic_DNA"/>
</dbReference>
<evidence type="ECO:0000259" key="2">
    <source>
        <dbReference type="SMART" id="SM00642"/>
    </source>
</evidence>
<feature type="domain" description="Glycosyl hydrolase family 13 catalytic" evidence="2">
    <location>
        <begin position="69"/>
        <end position="554"/>
    </location>
</feature>
<keyword evidence="3" id="KW-0326">Glycosidase</keyword>
<organism evidence="3 4">
    <name type="scientific">Shewanella khirikhana</name>
    <dbReference type="NCBI Taxonomy" id="1965282"/>
    <lineage>
        <taxon>Bacteria</taxon>
        <taxon>Pseudomonadati</taxon>
        <taxon>Pseudomonadota</taxon>
        <taxon>Gammaproteobacteria</taxon>
        <taxon>Alteromonadales</taxon>
        <taxon>Shewanellaceae</taxon>
        <taxon>Shewanella</taxon>
    </lineage>
</organism>